<dbReference type="AlphaFoldDB" id="A0A443KF41"/>
<evidence type="ECO:0000313" key="5">
    <source>
        <dbReference type="EMBL" id="RWR31232.1"/>
    </source>
</evidence>
<evidence type="ECO:0000313" key="6">
    <source>
        <dbReference type="Proteomes" id="UP000284451"/>
    </source>
</evidence>
<comment type="similarity">
    <text evidence="1">Belongs to the bacterial solute-binding protein 1 family.</text>
</comment>
<protein>
    <submittedName>
        <fullName evidence="5">Sugar ABC transporter substrate-binding protein</fullName>
    </submittedName>
</protein>
<gene>
    <name evidence="5" type="ORF">D2T29_10925</name>
</gene>
<dbReference type="Gene3D" id="3.40.190.10">
    <property type="entry name" value="Periplasmic binding protein-like II"/>
    <property type="match status" value="1"/>
</dbReference>
<organism evidence="5 6">
    <name type="scientific">Paenirhodobacter populi</name>
    <dbReference type="NCBI Taxonomy" id="2306993"/>
    <lineage>
        <taxon>Bacteria</taxon>
        <taxon>Pseudomonadati</taxon>
        <taxon>Pseudomonadota</taxon>
        <taxon>Alphaproteobacteria</taxon>
        <taxon>Rhodobacterales</taxon>
        <taxon>Rhodobacter group</taxon>
        <taxon>Paenirhodobacter</taxon>
    </lineage>
</organism>
<accession>A0A443KF41</accession>
<dbReference type="RefSeq" id="WP_128232425.1">
    <property type="nucleotide sequence ID" value="NZ_SAUY01000012.1"/>
</dbReference>
<dbReference type="PANTHER" id="PTHR30061:SF50">
    <property type="entry name" value="MALTOSE_MALTODEXTRIN-BINDING PERIPLASMIC PROTEIN"/>
    <property type="match status" value="1"/>
</dbReference>
<evidence type="ECO:0000256" key="1">
    <source>
        <dbReference type="ARBA" id="ARBA00008520"/>
    </source>
</evidence>
<keyword evidence="3 4" id="KW-0732">Signal</keyword>
<dbReference type="GO" id="GO:0015768">
    <property type="term" value="P:maltose transport"/>
    <property type="evidence" value="ECO:0007669"/>
    <property type="project" value="TreeGrafter"/>
</dbReference>
<dbReference type="PROSITE" id="PS51318">
    <property type="entry name" value="TAT"/>
    <property type="match status" value="1"/>
</dbReference>
<dbReference type="Pfam" id="PF01547">
    <property type="entry name" value="SBP_bac_1"/>
    <property type="match status" value="1"/>
</dbReference>
<dbReference type="PANTHER" id="PTHR30061">
    <property type="entry name" value="MALTOSE-BINDING PERIPLASMIC PROTEIN"/>
    <property type="match status" value="1"/>
</dbReference>
<evidence type="ECO:0000256" key="4">
    <source>
        <dbReference type="SAM" id="SignalP"/>
    </source>
</evidence>
<reference evidence="5 6" key="2">
    <citation type="submission" date="2019-01" db="EMBL/GenBank/DDBJ databases">
        <authorList>
            <person name="Li Y."/>
        </authorList>
    </citation>
    <scope>NUCLEOTIDE SEQUENCE [LARGE SCALE GENOMIC DNA]</scope>
    <source>
        <strain evidence="5 6">07D10-4-3</strain>
    </source>
</reference>
<dbReference type="GO" id="GO:1901982">
    <property type="term" value="F:maltose binding"/>
    <property type="evidence" value="ECO:0007669"/>
    <property type="project" value="TreeGrafter"/>
</dbReference>
<dbReference type="GO" id="GO:0055052">
    <property type="term" value="C:ATP-binding cassette (ABC) transporter complex, substrate-binding subunit-containing"/>
    <property type="evidence" value="ECO:0007669"/>
    <property type="project" value="TreeGrafter"/>
</dbReference>
<sequence length="418" mass="46527">MNIARRQFMSGVAGLAVMGTAGRALAQTTTLSVPWMGWPEEQVTPLMAAFEKKTGIAIAAERLPIAELFKTLEVRLQARDALPDVYLVDGPLTASYAARGHLLDLDELLAGDKNRFLPSTLVQGNYNDKLYAMPLGTSSQLLFINKTLFDAAGIEVPSPETSKRLTWEELLPIAQALTKPEIGQYGFAFENTNPYQLLPIPQSWGAEVIGPDGLTASGYVDGQGMVDSMTWYQDLFHKYNVAPVGTFQTGVTQEMFGAGKLAMLIGGTWNLVGFRKFENLELAVAPHPYFAKGKLVTSTGSWHIGVNPRSAKMDACLTFVKWLSTREAMDLWFDLRQYPPALKEIWTERASTTFVDPAWEIVQYELENTATPRPQTPGYREYEDFLKSAMQDINTGSDVTESLSRAARNIDREMRKYR</sequence>
<dbReference type="InterPro" id="IPR006311">
    <property type="entry name" value="TAT_signal"/>
</dbReference>
<keyword evidence="2" id="KW-0813">Transport</keyword>
<dbReference type="Proteomes" id="UP000284451">
    <property type="component" value="Unassembled WGS sequence"/>
</dbReference>
<evidence type="ECO:0000256" key="2">
    <source>
        <dbReference type="ARBA" id="ARBA00022448"/>
    </source>
</evidence>
<dbReference type="SUPFAM" id="SSF53850">
    <property type="entry name" value="Periplasmic binding protein-like II"/>
    <property type="match status" value="1"/>
</dbReference>
<evidence type="ECO:0000256" key="3">
    <source>
        <dbReference type="ARBA" id="ARBA00022729"/>
    </source>
</evidence>
<feature type="signal peptide" evidence="4">
    <location>
        <begin position="1"/>
        <end position="26"/>
    </location>
</feature>
<dbReference type="GO" id="GO:0042956">
    <property type="term" value="P:maltodextrin transmembrane transport"/>
    <property type="evidence" value="ECO:0007669"/>
    <property type="project" value="TreeGrafter"/>
</dbReference>
<feature type="chain" id="PRO_5019446301" evidence="4">
    <location>
        <begin position="27"/>
        <end position="418"/>
    </location>
</feature>
<proteinExistence type="inferred from homology"/>
<dbReference type="CDD" id="cd13585">
    <property type="entry name" value="PBP2_TMBP_like"/>
    <property type="match status" value="1"/>
</dbReference>
<reference evidence="5 6" key="1">
    <citation type="submission" date="2019-01" db="EMBL/GenBank/DDBJ databases">
        <title>Sinorhodobacter populi sp. nov. isolated from the symptomatic bark tissue of Populus euramericana canker.</title>
        <authorList>
            <person name="Xu G."/>
        </authorList>
    </citation>
    <scope>NUCLEOTIDE SEQUENCE [LARGE SCALE GENOMIC DNA]</scope>
    <source>
        <strain evidence="5 6">07D10-4-3</strain>
    </source>
</reference>
<comment type="caution">
    <text evidence="5">The sequence shown here is derived from an EMBL/GenBank/DDBJ whole genome shotgun (WGS) entry which is preliminary data.</text>
</comment>
<name>A0A443KF41_9RHOB</name>
<dbReference type="InterPro" id="IPR006059">
    <property type="entry name" value="SBP"/>
</dbReference>
<dbReference type="EMBL" id="SAUY01000012">
    <property type="protein sequence ID" value="RWR31232.1"/>
    <property type="molecule type" value="Genomic_DNA"/>
</dbReference>